<organism evidence="1 2">
    <name type="scientific">Laccaria amethystina LaAM-08-1</name>
    <dbReference type="NCBI Taxonomy" id="1095629"/>
    <lineage>
        <taxon>Eukaryota</taxon>
        <taxon>Fungi</taxon>
        <taxon>Dikarya</taxon>
        <taxon>Basidiomycota</taxon>
        <taxon>Agaricomycotina</taxon>
        <taxon>Agaricomycetes</taxon>
        <taxon>Agaricomycetidae</taxon>
        <taxon>Agaricales</taxon>
        <taxon>Agaricineae</taxon>
        <taxon>Hydnangiaceae</taxon>
        <taxon>Laccaria</taxon>
    </lineage>
</organism>
<dbReference type="Proteomes" id="UP000054477">
    <property type="component" value="Unassembled WGS sequence"/>
</dbReference>
<keyword evidence="2" id="KW-1185">Reference proteome</keyword>
<accession>A0A0C9WWD1</accession>
<protein>
    <submittedName>
        <fullName evidence="1">Unplaced genomic scaffold K443scaffold_1061, whole genome shotgun sequence</fullName>
    </submittedName>
</protein>
<sequence length="172" mass="20214">RQYNRCRAAMLHLGLSERKKLRYQHITKKDLNVSTALVDPNIPGSTTINVGWIWQVGLDSADTPAAVTEFKRVHWLRARAQLHRWQEEKTLLEYEMTWIVQYFQHMANKWRHWRDVMRGLPCSEGYDQRWRAGSIAYAERQAWTWAGHVASAAREFTATNPKYRMSPGDDVN</sequence>
<reference evidence="1 2" key="1">
    <citation type="submission" date="2014-04" db="EMBL/GenBank/DDBJ databases">
        <authorList>
            <consortium name="DOE Joint Genome Institute"/>
            <person name="Kuo A."/>
            <person name="Kohler A."/>
            <person name="Nagy L.G."/>
            <person name="Floudas D."/>
            <person name="Copeland A."/>
            <person name="Barry K.W."/>
            <person name="Cichocki N."/>
            <person name="Veneault-Fourrey C."/>
            <person name="LaButti K."/>
            <person name="Lindquist E.A."/>
            <person name="Lipzen A."/>
            <person name="Lundell T."/>
            <person name="Morin E."/>
            <person name="Murat C."/>
            <person name="Sun H."/>
            <person name="Tunlid A."/>
            <person name="Henrissat B."/>
            <person name="Grigoriev I.V."/>
            <person name="Hibbett D.S."/>
            <person name="Martin F."/>
            <person name="Nordberg H.P."/>
            <person name="Cantor M.N."/>
            <person name="Hua S.X."/>
        </authorList>
    </citation>
    <scope>NUCLEOTIDE SEQUENCE [LARGE SCALE GENOMIC DNA]</scope>
    <source>
        <strain evidence="1 2">LaAM-08-1</strain>
    </source>
</reference>
<evidence type="ECO:0000313" key="1">
    <source>
        <dbReference type="EMBL" id="KIJ89581.1"/>
    </source>
</evidence>
<feature type="non-terminal residue" evidence="1">
    <location>
        <position position="1"/>
    </location>
</feature>
<evidence type="ECO:0000313" key="2">
    <source>
        <dbReference type="Proteomes" id="UP000054477"/>
    </source>
</evidence>
<reference evidence="2" key="2">
    <citation type="submission" date="2015-01" db="EMBL/GenBank/DDBJ databases">
        <title>Evolutionary Origins and Diversification of the Mycorrhizal Mutualists.</title>
        <authorList>
            <consortium name="DOE Joint Genome Institute"/>
            <consortium name="Mycorrhizal Genomics Consortium"/>
            <person name="Kohler A."/>
            <person name="Kuo A."/>
            <person name="Nagy L.G."/>
            <person name="Floudas D."/>
            <person name="Copeland A."/>
            <person name="Barry K.W."/>
            <person name="Cichocki N."/>
            <person name="Veneault-Fourrey C."/>
            <person name="LaButti K."/>
            <person name="Lindquist E.A."/>
            <person name="Lipzen A."/>
            <person name="Lundell T."/>
            <person name="Morin E."/>
            <person name="Murat C."/>
            <person name="Riley R."/>
            <person name="Ohm R."/>
            <person name="Sun H."/>
            <person name="Tunlid A."/>
            <person name="Henrissat B."/>
            <person name="Grigoriev I.V."/>
            <person name="Hibbett D.S."/>
            <person name="Martin F."/>
        </authorList>
    </citation>
    <scope>NUCLEOTIDE SEQUENCE [LARGE SCALE GENOMIC DNA]</scope>
    <source>
        <strain evidence="2">LaAM-08-1</strain>
    </source>
</reference>
<dbReference type="AlphaFoldDB" id="A0A0C9WWD1"/>
<name>A0A0C9WWD1_9AGAR</name>
<dbReference type="EMBL" id="KN839596">
    <property type="protein sequence ID" value="KIJ89581.1"/>
    <property type="molecule type" value="Genomic_DNA"/>
</dbReference>
<dbReference type="OrthoDB" id="3265433at2759"/>
<gene>
    <name evidence="1" type="ORF">K443DRAFT_117786</name>
</gene>
<proteinExistence type="predicted"/>
<dbReference type="HOGENOM" id="CLU_003703_6_0_1"/>